<dbReference type="Proteomes" id="UP000324104">
    <property type="component" value="Unassembled WGS sequence"/>
</dbReference>
<dbReference type="InterPro" id="IPR025480">
    <property type="entry name" value="DUF4330"/>
</dbReference>
<keyword evidence="1" id="KW-0472">Membrane</keyword>
<keyword evidence="3" id="KW-1185">Reference proteome</keyword>
<keyword evidence="1" id="KW-0812">Transmembrane</keyword>
<sequence length="306" mass="32013">MSLIDEDGNLFGVVNVVDALAIVLLVAVVVAGVAVVSGGEMGVDVVAALAGTLLLVVVVAGVAVVSGDATTAETRYATVELGEQPAYVVDRLEAGDVATLEDGDVATVTDVHVPPTARPDVTIRVELSGVREENGQPTFQIDDTPLVLGCELRLDMGAYAVAGTVTDLDPDDPDLPFAETVAVAEVTLRDVSPAVADELEAGMSETRRGETVATIESIEREPAAVVLETENGDVSLQEHPRNSDVTLALELQTVEIDDRVYFRDDRIGIGSSIDLDFGTVAVDGEVTGIDYSEGVRPDRADVTQAE</sequence>
<feature type="transmembrane region" description="Helical" evidence="1">
    <location>
        <begin position="43"/>
        <end position="65"/>
    </location>
</feature>
<evidence type="ECO:0000313" key="3">
    <source>
        <dbReference type="Proteomes" id="UP000324104"/>
    </source>
</evidence>
<reference evidence="2 3" key="1">
    <citation type="submission" date="2019-08" db="EMBL/GenBank/DDBJ databases">
        <title>Archaea genome.</title>
        <authorList>
            <person name="Kajale S."/>
            <person name="Shouche Y."/>
            <person name="Deshpande N."/>
            <person name="Sharma A."/>
        </authorList>
    </citation>
    <scope>NUCLEOTIDE SEQUENCE [LARGE SCALE GENOMIC DNA]</scope>
    <source>
        <strain evidence="2 3">ESP3B_9</strain>
    </source>
</reference>
<keyword evidence="1" id="KW-1133">Transmembrane helix</keyword>
<dbReference type="RefSeq" id="WP_149083173.1">
    <property type="nucleotide sequence ID" value="NZ_VTAW01000053.1"/>
</dbReference>
<dbReference type="EMBL" id="VTAW01000053">
    <property type="protein sequence ID" value="TYT60300.1"/>
    <property type="molecule type" value="Genomic_DNA"/>
</dbReference>
<dbReference type="Pfam" id="PF14221">
    <property type="entry name" value="DUF4330"/>
    <property type="match status" value="2"/>
</dbReference>
<comment type="caution">
    <text evidence="2">The sequence shown here is derived from an EMBL/GenBank/DDBJ whole genome shotgun (WGS) entry which is preliminary data.</text>
</comment>
<dbReference type="AlphaFoldDB" id="A0A5D5ALG4"/>
<name>A0A5D5ALG4_9EURY</name>
<proteinExistence type="predicted"/>
<protein>
    <submittedName>
        <fullName evidence="2">DUF4330 family protein</fullName>
    </submittedName>
</protein>
<evidence type="ECO:0000256" key="1">
    <source>
        <dbReference type="SAM" id="Phobius"/>
    </source>
</evidence>
<gene>
    <name evidence="2" type="ORF">FYC77_19555</name>
</gene>
<evidence type="ECO:0000313" key="2">
    <source>
        <dbReference type="EMBL" id="TYT60300.1"/>
    </source>
</evidence>
<feature type="transmembrane region" description="Helical" evidence="1">
    <location>
        <begin position="12"/>
        <end position="36"/>
    </location>
</feature>
<accession>A0A5D5ALG4</accession>
<organism evidence="2 3">
    <name type="scientific">Natrialba swarupiae</name>
    <dbReference type="NCBI Taxonomy" id="2448032"/>
    <lineage>
        <taxon>Archaea</taxon>
        <taxon>Methanobacteriati</taxon>
        <taxon>Methanobacteriota</taxon>
        <taxon>Stenosarchaea group</taxon>
        <taxon>Halobacteria</taxon>
        <taxon>Halobacteriales</taxon>
        <taxon>Natrialbaceae</taxon>
        <taxon>Natrialba</taxon>
    </lineage>
</organism>